<dbReference type="PROSITE" id="PS51350">
    <property type="entry name" value="PTS_HPR_DOM"/>
    <property type="match status" value="1"/>
</dbReference>
<dbReference type="Proteomes" id="UP001172738">
    <property type="component" value="Unassembled WGS sequence"/>
</dbReference>
<comment type="subcellular location">
    <subcellularLocation>
        <location evidence="2">Cytoplasm</location>
    </subcellularLocation>
</comment>
<protein>
    <recommendedName>
        <fullName evidence="3">Phosphocarrier protein HPr</fullName>
    </recommendedName>
</protein>
<dbReference type="PROSITE" id="PS00369">
    <property type="entry name" value="PTS_HPR_HIS"/>
    <property type="match status" value="1"/>
</dbReference>
<evidence type="ECO:0000256" key="1">
    <source>
        <dbReference type="ARBA" id="ARBA00003681"/>
    </source>
</evidence>
<dbReference type="InterPro" id="IPR001020">
    <property type="entry name" value="PTS_HPr_His_P_site"/>
</dbReference>
<dbReference type="EMBL" id="JAUHPV010000003">
    <property type="protein sequence ID" value="MDN4472741.1"/>
    <property type="molecule type" value="Genomic_DNA"/>
</dbReference>
<evidence type="ECO:0000256" key="3">
    <source>
        <dbReference type="ARBA" id="ARBA00020422"/>
    </source>
</evidence>
<comment type="function">
    <text evidence="1">General (non sugar-specific) component of the phosphoenolpyruvate-dependent sugar phosphotransferase system (sugar PTS). This major carbohydrate active-transport system catalyzes the phosphorylation of incoming sugar substrates concomitantly with their translocation across the cell membrane. The phosphoryl group from phosphoenolpyruvate (PEP) is transferred to the phosphoryl carrier protein HPr by enzyme I. Phospho-HPr then transfers it to the PTS EIIA domain.</text>
</comment>
<gene>
    <name evidence="7" type="ORF">QQX04_07005</name>
</gene>
<dbReference type="PANTHER" id="PTHR33705">
    <property type="entry name" value="PHOSPHOCARRIER PROTEIN HPR"/>
    <property type="match status" value="1"/>
</dbReference>
<evidence type="ECO:0000313" key="7">
    <source>
        <dbReference type="EMBL" id="MDN4472741.1"/>
    </source>
</evidence>
<comment type="caution">
    <text evidence="7">The sequence shown here is derived from an EMBL/GenBank/DDBJ whole genome shotgun (WGS) entry which is preliminary data.</text>
</comment>
<keyword evidence="8" id="KW-1185">Reference proteome</keyword>
<evidence type="ECO:0000256" key="2">
    <source>
        <dbReference type="ARBA" id="ARBA00004496"/>
    </source>
</evidence>
<dbReference type="SUPFAM" id="SSF55594">
    <property type="entry name" value="HPr-like"/>
    <property type="match status" value="1"/>
</dbReference>
<dbReference type="NCBIfam" id="TIGR01003">
    <property type="entry name" value="PTS_HPr_family"/>
    <property type="match status" value="1"/>
</dbReference>
<sequence length="90" mass="9266">MPQRQTTIANLTGLHARPAALFAKKAAASGHAITIARAGEAPIDASSILMIMGLGLSHGDDVTLVGDDGSDQILDELVEMLESDLDSVPA</sequence>
<dbReference type="InterPro" id="IPR050399">
    <property type="entry name" value="HPr"/>
</dbReference>
<evidence type="ECO:0000313" key="8">
    <source>
        <dbReference type="Proteomes" id="UP001172738"/>
    </source>
</evidence>
<dbReference type="InterPro" id="IPR035895">
    <property type="entry name" value="HPr-like_sf"/>
</dbReference>
<dbReference type="PRINTS" id="PR00107">
    <property type="entry name" value="PHOSPHOCPHPR"/>
</dbReference>
<organism evidence="7 8">
    <name type="scientific">Demequina zhanjiangensis</name>
    <dbReference type="NCBI Taxonomy" id="3051659"/>
    <lineage>
        <taxon>Bacteria</taxon>
        <taxon>Bacillati</taxon>
        <taxon>Actinomycetota</taxon>
        <taxon>Actinomycetes</taxon>
        <taxon>Micrococcales</taxon>
        <taxon>Demequinaceae</taxon>
        <taxon>Demequina</taxon>
    </lineage>
</organism>
<dbReference type="PANTHER" id="PTHR33705:SF2">
    <property type="entry name" value="PHOSPHOCARRIER PROTEIN NPR"/>
    <property type="match status" value="1"/>
</dbReference>
<evidence type="ECO:0000256" key="5">
    <source>
        <dbReference type="ARBA" id="ARBA00022683"/>
    </source>
</evidence>
<dbReference type="InterPro" id="IPR000032">
    <property type="entry name" value="HPr-like"/>
</dbReference>
<accession>A0ABT8G0S0</accession>
<name>A0ABT8G0S0_9MICO</name>
<evidence type="ECO:0000256" key="4">
    <source>
        <dbReference type="ARBA" id="ARBA00022490"/>
    </source>
</evidence>
<dbReference type="RefSeq" id="WP_301127566.1">
    <property type="nucleotide sequence ID" value="NZ_JAUHPV010000003.1"/>
</dbReference>
<reference evidence="7" key="1">
    <citation type="submission" date="2023-06" db="EMBL/GenBank/DDBJ databases">
        <title>SYSU T00b26.</title>
        <authorList>
            <person name="Gao L."/>
            <person name="Fang B.-Z."/>
            <person name="Li W.-J."/>
        </authorList>
    </citation>
    <scope>NUCLEOTIDE SEQUENCE</scope>
    <source>
        <strain evidence="7">SYSU T00b26</strain>
    </source>
</reference>
<dbReference type="Pfam" id="PF00381">
    <property type="entry name" value="PTS-HPr"/>
    <property type="match status" value="1"/>
</dbReference>
<proteinExistence type="predicted"/>
<keyword evidence="5" id="KW-0598">Phosphotransferase system</keyword>
<feature type="domain" description="HPr" evidence="6">
    <location>
        <begin position="1"/>
        <end position="88"/>
    </location>
</feature>
<keyword evidence="4" id="KW-0963">Cytoplasm</keyword>
<dbReference type="Gene3D" id="3.30.1340.10">
    <property type="entry name" value="HPr-like"/>
    <property type="match status" value="1"/>
</dbReference>
<evidence type="ECO:0000259" key="6">
    <source>
        <dbReference type="PROSITE" id="PS51350"/>
    </source>
</evidence>